<accession>A0AAD5LH93</accession>
<protein>
    <recommendedName>
        <fullName evidence="8">Protein kinase domain-containing protein</fullName>
    </recommendedName>
</protein>
<dbReference type="InterPro" id="IPR032675">
    <property type="entry name" value="LRR_dom_sf"/>
</dbReference>
<dbReference type="InterPro" id="IPR011009">
    <property type="entry name" value="Kinase-like_dom_sf"/>
</dbReference>
<dbReference type="SMART" id="SM00220">
    <property type="entry name" value="S_TKc"/>
    <property type="match status" value="1"/>
</dbReference>
<dbReference type="InterPro" id="IPR000719">
    <property type="entry name" value="Prot_kinase_dom"/>
</dbReference>
<keyword evidence="3" id="KW-0677">Repeat</keyword>
<keyword evidence="7" id="KW-1133">Transmembrane helix</keyword>
<evidence type="ECO:0000256" key="5">
    <source>
        <dbReference type="ARBA" id="ARBA00022840"/>
    </source>
</evidence>
<comment type="caution">
    <text evidence="9">The sequence shown here is derived from an EMBL/GenBank/DDBJ whole genome shotgun (WGS) entry which is preliminary data.</text>
</comment>
<dbReference type="AlphaFoldDB" id="A0AAD5LH93"/>
<dbReference type="Gene3D" id="3.80.10.10">
    <property type="entry name" value="Ribonuclease Inhibitor"/>
    <property type="match status" value="1"/>
</dbReference>
<dbReference type="PROSITE" id="PS51450">
    <property type="entry name" value="LRR"/>
    <property type="match status" value="1"/>
</dbReference>
<dbReference type="Gene3D" id="1.10.510.10">
    <property type="entry name" value="Transferase(Phosphotransferase) domain 1"/>
    <property type="match status" value="1"/>
</dbReference>
<dbReference type="InterPro" id="IPR008271">
    <property type="entry name" value="Ser/Thr_kinase_AS"/>
</dbReference>
<proteinExistence type="predicted"/>
<keyword evidence="7" id="KW-0472">Membrane</keyword>
<evidence type="ECO:0000313" key="9">
    <source>
        <dbReference type="EMBL" id="KAJ0398863.1"/>
    </source>
</evidence>
<dbReference type="PROSITE" id="PS50011">
    <property type="entry name" value="PROTEIN_KINASE_DOM"/>
    <property type="match status" value="1"/>
</dbReference>
<evidence type="ECO:0000256" key="3">
    <source>
        <dbReference type="ARBA" id="ARBA00022737"/>
    </source>
</evidence>
<dbReference type="PANTHER" id="PTHR44329">
    <property type="entry name" value="SERINE/THREONINE-PROTEIN KINASE TNNI3K-RELATED"/>
    <property type="match status" value="1"/>
</dbReference>
<keyword evidence="10" id="KW-1185">Reference proteome</keyword>
<evidence type="ECO:0000259" key="8">
    <source>
        <dbReference type="PROSITE" id="PS50011"/>
    </source>
</evidence>
<evidence type="ECO:0000256" key="6">
    <source>
        <dbReference type="PROSITE-ProRule" id="PRU10141"/>
    </source>
</evidence>
<keyword evidence="5 6" id="KW-0067">ATP-binding</keyword>
<evidence type="ECO:0000256" key="4">
    <source>
        <dbReference type="ARBA" id="ARBA00022741"/>
    </source>
</evidence>
<dbReference type="InterPro" id="IPR001611">
    <property type="entry name" value="Leu-rich_rpt"/>
</dbReference>
<feature type="binding site" evidence="6">
    <location>
        <position position="392"/>
    </location>
    <ligand>
        <name>ATP</name>
        <dbReference type="ChEBI" id="CHEBI:30616"/>
    </ligand>
</feature>
<keyword evidence="1" id="KW-0723">Serine/threonine-protein kinase</keyword>
<evidence type="ECO:0000313" key="10">
    <source>
        <dbReference type="Proteomes" id="UP001209570"/>
    </source>
</evidence>
<dbReference type="SUPFAM" id="SSF52058">
    <property type="entry name" value="L domain-like"/>
    <property type="match status" value="1"/>
</dbReference>
<keyword evidence="1" id="KW-0418">Kinase</keyword>
<dbReference type="InterPro" id="IPR017441">
    <property type="entry name" value="Protein_kinase_ATP_BS"/>
</dbReference>
<evidence type="ECO:0000256" key="7">
    <source>
        <dbReference type="SAM" id="Phobius"/>
    </source>
</evidence>
<keyword evidence="2" id="KW-0433">Leucine-rich repeat</keyword>
<evidence type="ECO:0000256" key="1">
    <source>
        <dbReference type="ARBA" id="ARBA00022527"/>
    </source>
</evidence>
<dbReference type="EMBL" id="JAKCXM010000202">
    <property type="protein sequence ID" value="KAJ0398863.1"/>
    <property type="molecule type" value="Genomic_DNA"/>
</dbReference>
<dbReference type="Proteomes" id="UP001209570">
    <property type="component" value="Unassembled WGS sequence"/>
</dbReference>
<dbReference type="GO" id="GO:0005524">
    <property type="term" value="F:ATP binding"/>
    <property type="evidence" value="ECO:0007669"/>
    <property type="project" value="UniProtKB-UniRule"/>
</dbReference>
<keyword evidence="7" id="KW-0812">Transmembrane</keyword>
<dbReference type="PROSITE" id="PS00107">
    <property type="entry name" value="PROTEIN_KINASE_ATP"/>
    <property type="match status" value="1"/>
</dbReference>
<keyword evidence="4 6" id="KW-0547">Nucleotide-binding</keyword>
<dbReference type="Pfam" id="PF07714">
    <property type="entry name" value="PK_Tyr_Ser-Thr"/>
    <property type="match status" value="1"/>
</dbReference>
<feature type="transmembrane region" description="Helical" evidence="7">
    <location>
        <begin position="305"/>
        <end position="325"/>
    </location>
</feature>
<dbReference type="InterPro" id="IPR051681">
    <property type="entry name" value="Ser/Thr_Kinases-Pseudokinases"/>
</dbReference>
<evidence type="ECO:0000256" key="2">
    <source>
        <dbReference type="ARBA" id="ARBA00022614"/>
    </source>
</evidence>
<gene>
    <name evidence="9" type="ORF">P43SY_010154</name>
</gene>
<feature type="domain" description="Protein kinase" evidence="8">
    <location>
        <begin position="364"/>
        <end position="644"/>
    </location>
</feature>
<reference evidence="9" key="1">
    <citation type="submission" date="2021-12" db="EMBL/GenBank/DDBJ databases">
        <title>Prjna785345.</title>
        <authorList>
            <person name="Rujirawat T."/>
            <person name="Krajaejun T."/>
        </authorList>
    </citation>
    <scope>NUCLEOTIDE SEQUENCE</scope>
    <source>
        <strain evidence="9">Pi057C3</strain>
    </source>
</reference>
<sequence length="653" mass="71367">MSMFLRDPTFPCPAVPTVTVDCGLFNNEAVRGCALVPIDLSTNTPVKRRCEISQSCFQLQAARTMTCESLKIAHVQSYPATIEQLQLNFNRIREFKPSIPSGQRLMQLDLSYNNISTLKFAPGLANVITLDVSNNPITSSQVIVGGVSTLRAYNVSLSSLAALQLPPSIQTLINSLENIDFSAAPQLTMLDFIDNQITQIVGVTLPPRLQELHLAPSKLSCFIIRERDVAVLSQLSNFSVGSVTQSECDPAIAQGAKRTSVKILGRSYDVSVLDDATFQSRFLGAEPTQAAATPPAKRGMSPTSIAFIVLGAFAIFVLAVVFARVRQRRKRHSRRSRLSAAETELYDVRSDAEMARYRLPQHALKPVRELGHGAHGVVYLATLFGHEHVVAKYLRPEHLQHERAVARFMGEIRLGARLEHPKIVVFRGVAWSTLSDLAIVMEYMPHGDLSALLARMRDTPGHREAFDWRKGPEAVGRRSKLAIALDVAQALVYLHSQRPPVIHRDLKASNVLLGASWNAKLTDFGVSREAGDDAMTAEIGTVAWIAPEVLLGGRYSEKADVYSLGVLLSELDTCEKPFAQGIALSGGWLCEPSNARIALAVSEGGARPALHADCPPEIRSLVAQCFLADASLRPSAVDVENALLQRLRDHADP</sequence>
<dbReference type="PANTHER" id="PTHR44329:SF214">
    <property type="entry name" value="PROTEIN KINASE DOMAIN-CONTAINING PROTEIN"/>
    <property type="match status" value="1"/>
</dbReference>
<dbReference type="Pfam" id="PF13855">
    <property type="entry name" value="LRR_8"/>
    <property type="match status" value="1"/>
</dbReference>
<dbReference type="PROSITE" id="PS00108">
    <property type="entry name" value="PROTEIN_KINASE_ST"/>
    <property type="match status" value="1"/>
</dbReference>
<keyword evidence="1" id="KW-0808">Transferase</keyword>
<dbReference type="SUPFAM" id="SSF56112">
    <property type="entry name" value="Protein kinase-like (PK-like)"/>
    <property type="match status" value="1"/>
</dbReference>
<name>A0AAD5LH93_PYTIN</name>
<dbReference type="GO" id="GO:0004674">
    <property type="term" value="F:protein serine/threonine kinase activity"/>
    <property type="evidence" value="ECO:0007669"/>
    <property type="project" value="UniProtKB-KW"/>
</dbReference>
<dbReference type="InterPro" id="IPR001245">
    <property type="entry name" value="Ser-Thr/Tyr_kinase_cat_dom"/>
</dbReference>
<organism evidence="9 10">
    <name type="scientific">Pythium insidiosum</name>
    <name type="common">Pythiosis disease agent</name>
    <dbReference type="NCBI Taxonomy" id="114742"/>
    <lineage>
        <taxon>Eukaryota</taxon>
        <taxon>Sar</taxon>
        <taxon>Stramenopiles</taxon>
        <taxon>Oomycota</taxon>
        <taxon>Peronosporomycetes</taxon>
        <taxon>Pythiales</taxon>
        <taxon>Pythiaceae</taxon>
        <taxon>Pythium</taxon>
    </lineage>
</organism>